<dbReference type="GO" id="GO:0042781">
    <property type="term" value="F:3'-tRNA processing endoribonuclease activity"/>
    <property type="evidence" value="ECO:0007669"/>
    <property type="project" value="TreeGrafter"/>
</dbReference>
<gene>
    <name evidence="6" type="ORF">EAH68_08695</name>
</gene>
<dbReference type="InterPro" id="IPR036866">
    <property type="entry name" value="RibonucZ/Hydroxyglut_hydro"/>
</dbReference>
<dbReference type="InterPro" id="IPR001279">
    <property type="entry name" value="Metallo-B-lactamas"/>
</dbReference>
<dbReference type="EMBL" id="RXHJ01000009">
    <property type="protein sequence ID" value="RSZ62851.1"/>
    <property type="molecule type" value="Genomic_DNA"/>
</dbReference>
<dbReference type="RefSeq" id="WP_126120943.1">
    <property type="nucleotide sequence ID" value="NZ_RXHJ01000009.1"/>
</dbReference>
<evidence type="ECO:0000256" key="1">
    <source>
        <dbReference type="ARBA" id="ARBA00022722"/>
    </source>
</evidence>
<proteinExistence type="predicted"/>
<comment type="caution">
    <text evidence="6">The sequence shown here is derived from an EMBL/GenBank/DDBJ whole genome shotgun (WGS) entry which is preliminary data.</text>
</comment>
<dbReference type="InterPro" id="IPR044094">
    <property type="entry name" value="AtsA-like_MBL-fold"/>
</dbReference>
<keyword evidence="2" id="KW-0255">Endonuclease</keyword>
<keyword evidence="7" id="KW-1185">Reference proteome</keyword>
<organism evidence="6 7">
    <name type="scientific">Corynebacterium hylobatis</name>
    <dbReference type="NCBI Taxonomy" id="1859290"/>
    <lineage>
        <taxon>Bacteria</taxon>
        <taxon>Bacillati</taxon>
        <taxon>Actinomycetota</taxon>
        <taxon>Actinomycetes</taxon>
        <taxon>Mycobacteriales</taxon>
        <taxon>Corynebacteriaceae</taxon>
        <taxon>Corynebacterium</taxon>
    </lineage>
</organism>
<accession>A0A430HXE3</accession>
<dbReference type="Pfam" id="PF12706">
    <property type="entry name" value="Lactamase_B_2"/>
    <property type="match status" value="1"/>
</dbReference>
<reference evidence="6 7" key="1">
    <citation type="submission" date="2018-12" db="EMBL/GenBank/DDBJ databases">
        <title>YIM 101343 draft genome.</title>
        <authorList>
            <person name="Chen X."/>
        </authorList>
    </citation>
    <scope>NUCLEOTIDE SEQUENCE [LARGE SCALE GENOMIC DNA]</scope>
    <source>
        <strain evidence="6 7">YIM 101343</strain>
    </source>
</reference>
<feature type="domain" description="Metallo-beta-lactamase" evidence="4">
    <location>
        <begin position="31"/>
        <end position="84"/>
    </location>
</feature>
<dbReference type="Proteomes" id="UP000274907">
    <property type="component" value="Unassembled WGS sequence"/>
</dbReference>
<evidence type="ECO:0000259" key="5">
    <source>
        <dbReference type="Pfam" id="PF12706"/>
    </source>
</evidence>
<evidence type="ECO:0000313" key="6">
    <source>
        <dbReference type="EMBL" id="RSZ62851.1"/>
    </source>
</evidence>
<dbReference type="Pfam" id="PF00753">
    <property type="entry name" value="Lactamase_B"/>
    <property type="match status" value="1"/>
</dbReference>
<feature type="domain" description="Metallo-beta-lactamase" evidence="5">
    <location>
        <begin position="187"/>
        <end position="303"/>
    </location>
</feature>
<dbReference type="CDD" id="cd07719">
    <property type="entry name" value="arylsulfatase_AtsA-like_MBL-fold"/>
    <property type="match status" value="1"/>
</dbReference>
<evidence type="ECO:0000256" key="2">
    <source>
        <dbReference type="ARBA" id="ARBA00022759"/>
    </source>
</evidence>
<sequence length="355" mass="38117">MYEQPHVLTLGTAGGPRWWGATPTGVVRAGISTAVVVEGKSYIVDFGRGAATQFQKSGLNIDDVEATFITHLHSDHTVDLIGFMLFGWMMTDNRTKPLPIYGPGDRGMLPLLSPVAEGEVTPIFNDLPTAGTVDMVSLLLQSHSTDVTDRMYDLLMPSPYSLWEPHDIEIPAGTGYHPNTNVSPAGMEPFTVFEDDRVRVTATLVEHPPLAPAFGFRFDTDSGSVTISGDTAPCENLVRLAEGTDLLLHEAIDLDGMMEMYKNNPGGESLDASMQHHRQAHTTPEDAAKIAARAGAKKLALHHLVPGTIGDHITAAAEKHFPAGVLIPDDGEKIYFGNGASPQVLPSAPAAYSML</sequence>
<evidence type="ECO:0000256" key="3">
    <source>
        <dbReference type="ARBA" id="ARBA00022801"/>
    </source>
</evidence>
<keyword evidence="3 6" id="KW-0378">Hydrolase</keyword>
<keyword evidence="1" id="KW-0540">Nuclease</keyword>
<dbReference type="PANTHER" id="PTHR46018">
    <property type="entry name" value="ZINC PHOSPHODIESTERASE ELAC PROTEIN 1"/>
    <property type="match status" value="1"/>
</dbReference>
<evidence type="ECO:0000313" key="7">
    <source>
        <dbReference type="Proteomes" id="UP000274907"/>
    </source>
</evidence>
<dbReference type="OrthoDB" id="4137979at2"/>
<dbReference type="Gene3D" id="3.60.15.10">
    <property type="entry name" value="Ribonuclease Z/Hydroxyacylglutathione hydrolase-like"/>
    <property type="match status" value="1"/>
</dbReference>
<dbReference type="PANTHER" id="PTHR46018:SF2">
    <property type="entry name" value="ZINC PHOSPHODIESTERASE ELAC PROTEIN 1"/>
    <property type="match status" value="1"/>
</dbReference>
<evidence type="ECO:0000259" key="4">
    <source>
        <dbReference type="Pfam" id="PF00753"/>
    </source>
</evidence>
<dbReference type="SUPFAM" id="SSF56281">
    <property type="entry name" value="Metallo-hydrolase/oxidoreductase"/>
    <property type="match status" value="1"/>
</dbReference>
<name>A0A430HXE3_9CORY</name>
<protein>
    <submittedName>
        <fullName evidence="6">MBL fold metallo-hydrolase</fullName>
    </submittedName>
</protein>
<dbReference type="AlphaFoldDB" id="A0A430HXE3"/>